<proteinExistence type="predicted"/>
<gene>
    <name evidence="1" type="ORF">IV01_19710</name>
</gene>
<dbReference type="RefSeq" id="WP_032630426.1">
    <property type="nucleotide sequence ID" value="NZ_JPQU01000056.1"/>
</dbReference>
<comment type="caution">
    <text evidence="1">The sequence shown here is derived from an EMBL/GenBank/DDBJ whole genome shotgun (WGS) entry which is preliminary data.</text>
</comment>
<keyword evidence="2" id="KW-1185">Reference proteome</keyword>
<sequence length="151" mass="16577">MLNGTDWQTTHPEFIGDAQRLLARCQECLAHLELITDDGDAVDCLLASLTRLSETAANAQVDCMAMLCCDMRQTLRLAWVGQCLSGESLPIVKKCLTLLAWQLELIDLRTGQLALDDGEQKDLLEELAMTCGSASPQQQPEQCLAVAQTVR</sequence>
<organism evidence="1 2">
    <name type="scientific">Pseudomonas syringae</name>
    <dbReference type="NCBI Taxonomy" id="317"/>
    <lineage>
        <taxon>Bacteria</taxon>
        <taxon>Pseudomonadati</taxon>
        <taxon>Pseudomonadota</taxon>
        <taxon>Gammaproteobacteria</taxon>
        <taxon>Pseudomonadales</taxon>
        <taxon>Pseudomonadaceae</taxon>
        <taxon>Pseudomonas</taxon>
    </lineage>
</organism>
<dbReference type="OrthoDB" id="7019156at2"/>
<evidence type="ECO:0000313" key="2">
    <source>
        <dbReference type="Proteomes" id="UP000028631"/>
    </source>
</evidence>
<name>A0A085VDR9_PSESX</name>
<evidence type="ECO:0000313" key="1">
    <source>
        <dbReference type="EMBL" id="KFE53582.1"/>
    </source>
</evidence>
<dbReference type="Proteomes" id="UP000028631">
    <property type="component" value="Unassembled WGS sequence"/>
</dbReference>
<reference evidence="1 2" key="1">
    <citation type="submission" date="2014-07" db="EMBL/GenBank/DDBJ databases">
        <title>Draft Genome Sequences of Environmental Pseudomonas syringae strains.</title>
        <authorList>
            <person name="Baltrus D.A."/>
            <person name="Berge O."/>
            <person name="Morris C."/>
        </authorList>
    </citation>
    <scope>NUCLEOTIDE SEQUENCE [LARGE SCALE GENOMIC DNA]</scope>
    <source>
        <strain evidence="1 2">GAW0119</strain>
    </source>
</reference>
<dbReference type="AlphaFoldDB" id="A0A085VDR9"/>
<accession>A0A085VDR9</accession>
<dbReference type="EMBL" id="JPQU01000056">
    <property type="protein sequence ID" value="KFE53582.1"/>
    <property type="molecule type" value="Genomic_DNA"/>
</dbReference>
<dbReference type="PATRIC" id="fig|317.175.peg.4109"/>
<protein>
    <submittedName>
        <fullName evidence="1">Uncharacterized protein</fullName>
    </submittedName>
</protein>